<dbReference type="Proteomes" id="UP001501116">
    <property type="component" value="Unassembled WGS sequence"/>
</dbReference>
<feature type="transmembrane region" description="Helical" evidence="6">
    <location>
        <begin position="423"/>
        <end position="443"/>
    </location>
</feature>
<keyword evidence="3 6" id="KW-0812">Transmembrane</keyword>
<feature type="transmembrane region" description="Helical" evidence="6">
    <location>
        <begin position="359"/>
        <end position="380"/>
    </location>
</feature>
<keyword evidence="4 6" id="KW-1133">Transmembrane helix</keyword>
<reference evidence="9" key="1">
    <citation type="journal article" date="2019" name="Int. J. Syst. Evol. Microbiol.">
        <title>The Global Catalogue of Microorganisms (GCM) 10K type strain sequencing project: providing services to taxonomists for standard genome sequencing and annotation.</title>
        <authorList>
            <consortium name="The Broad Institute Genomics Platform"/>
            <consortium name="The Broad Institute Genome Sequencing Center for Infectious Disease"/>
            <person name="Wu L."/>
            <person name="Ma J."/>
        </authorList>
    </citation>
    <scope>NUCLEOTIDE SEQUENCE [LARGE SCALE GENOMIC DNA]</scope>
    <source>
        <strain evidence="9">JCM 14545</strain>
    </source>
</reference>
<evidence type="ECO:0000259" key="7">
    <source>
        <dbReference type="PROSITE" id="PS50850"/>
    </source>
</evidence>
<comment type="subcellular location">
    <subcellularLocation>
        <location evidence="1">Cell membrane</location>
        <topology evidence="1">Multi-pass membrane protein</topology>
    </subcellularLocation>
</comment>
<feature type="domain" description="Major facilitator superfamily (MFS) profile" evidence="7">
    <location>
        <begin position="14"/>
        <end position="453"/>
    </location>
</feature>
<feature type="transmembrane region" description="Helical" evidence="6">
    <location>
        <begin position="268"/>
        <end position="288"/>
    </location>
</feature>
<name>A0ABP5BGD4_9PSEU</name>
<evidence type="ECO:0000313" key="8">
    <source>
        <dbReference type="EMBL" id="GAA1943428.1"/>
    </source>
</evidence>
<proteinExistence type="predicted"/>
<feature type="transmembrane region" description="Helical" evidence="6">
    <location>
        <begin position="229"/>
        <end position="248"/>
    </location>
</feature>
<feature type="transmembrane region" description="Helical" evidence="6">
    <location>
        <begin position="12"/>
        <end position="39"/>
    </location>
</feature>
<feature type="transmembrane region" description="Helical" evidence="6">
    <location>
        <begin position="138"/>
        <end position="157"/>
    </location>
</feature>
<protein>
    <submittedName>
        <fullName evidence="8">MFS transporter</fullName>
    </submittedName>
</protein>
<feature type="transmembrane region" description="Helical" evidence="6">
    <location>
        <begin position="201"/>
        <end position="223"/>
    </location>
</feature>
<gene>
    <name evidence="8" type="ORF">GCM10009754_08570</name>
</gene>
<feature type="transmembrane region" description="Helical" evidence="6">
    <location>
        <begin position="51"/>
        <end position="69"/>
    </location>
</feature>
<feature type="transmembrane region" description="Helical" evidence="6">
    <location>
        <begin position="328"/>
        <end position="347"/>
    </location>
</feature>
<evidence type="ECO:0000256" key="4">
    <source>
        <dbReference type="ARBA" id="ARBA00022989"/>
    </source>
</evidence>
<dbReference type="InterPro" id="IPR011701">
    <property type="entry name" value="MFS"/>
</dbReference>
<feature type="transmembrane region" description="Helical" evidence="6">
    <location>
        <begin position="300"/>
        <end position="321"/>
    </location>
</feature>
<sequence length="463" mass="46193">MTAPAAPERTRWGAVVAASLGVVLAGLDMTIVAVVLPVLGDDLGAGSSATQWVLLGYSLPLVALSVPAGRWLDRADPRTAFAFAVGGFGVASALIALAPGFAFVVAARVLQGLFGALVGVTVLPIVGRSVRQEHRARAMAVVLTLIPLSGVAGPALGGLLTEAFGWRSVFLVNIPVAALAVGCGMRAIAREGPGLPKPERGMLTETLVLGTASAALFLALDLFGRRGSVVPPLLLVAAAGVGTAVWAALRPSRPVIALVRRPGMSRALLALTLATAAVGAVNFLVPYFLAATAHATPGEIGAALLCLSAAMAVTSPVAGVVADRTGSARVAFAGAVVFAGGTASLLFTGEQSTPGALAWRLALLGIGQGLFAGPNAAVLLDLTPAGRFGASSGVSALARNIGFSVGPALGALTWAAAGDPGAGFRAGAIALLVVAALSAAASLPRRALRAPGTARERDPRARR</sequence>
<organism evidence="8 9">
    <name type="scientific">Amycolatopsis minnesotensis</name>
    <dbReference type="NCBI Taxonomy" id="337894"/>
    <lineage>
        <taxon>Bacteria</taxon>
        <taxon>Bacillati</taxon>
        <taxon>Actinomycetota</taxon>
        <taxon>Actinomycetes</taxon>
        <taxon>Pseudonocardiales</taxon>
        <taxon>Pseudonocardiaceae</taxon>
        <taxon>Amycolatopsis</taxon>
    </lineage>
</organism>
<feature type="transmembrane region" description="Helical" evidence="6">
    <location>
        <begin position="81"/>
        <end position="103"/>
    </location>
</feature>
<dbReference type="RefSeq" id="WP_344413619.1">
    <property type="nucleotide sequence ID" value="NZ_BAAANN010000003.1"/>
</dbReference>
<feature type="transmembrane region" description="Helical" evidence="6">
    <location>
        <begin position="109"/>
        <end position="126"/>
    </location>
</feature>
<dbReference type="InterPro" id="IPR036259">
    <property type="entry name" value="MFS_trans_sf"/>
</dbReference>
<evidence type="ECO:0000256" key="6">
    <source>
        <dbReference type="SAM" id="Phobius"/>
    </source>
</evidence>
<feature type="transmembrane region" description="Helical" evidence="6">
    <location>
        <begin position="169"/>
        <end position="189"/>
    </location>
</feature>
<accession>A0ABP5BGD4</accession>
<comment type="caution">
    <text evidence="8">The sequence shown here is derived from an EMBL/GenBank/DDBJ whole genome shotgun (WGS) entry which is preliminary data.</text>
</comment>
<dbReference type="InterPro" id="IPR020846">
    <property type="entry name" value="MFS_dom"/>
</dbReference>
<evidence type="ECO:0000256" key="2">
    <source>
        <dbReference type="ARBA" id="ARBA00022448"/>
    </source>
</evidence>
<keyword evidence="9" id="KW-1185">Reference proteome</keyword>
<evidence type="ECO:0000256" key="5">
    <source>
        <dbReference type="ARBA" id="ARBA00023136"/>
    </source>
</evidence>
<dbReference type="CDD" id="cd17321">
    <property type="entry name" value="MFS_MMR_MDR_like"/>
    <property type="match status" value="1"/>
</dbReference>
<evidence type="ECO:0000313" key="9">
    <source>
        <dbReference type="Proteomes" id="UP001501116"/>
    </source>
</evidence>
<dbReference type="PANTHER" id="PTHR42718">
    <property type="entry name" value="MAJOR FACILITATOR SUPERFAMILY MULTIDRUG TRANSPORTER MFSC"/>
    <property type="match status" value="1"/>
</dbReference>
<dbReference type="PROSITE" id="PS50850">
    <property type="entry name" value="MFS"/>
    <property type="match status" value="1"/>
</dbReference>
<dbReference type="PANTHER" id="PTHR42718:SF9">
    <property type="entry name" value="MAJOR FACILITATOR SUPERFAMILY MULTIDRUG TRANSPORTER MFSC"/>
    <property type="match status" value="1"/>
</dbReference>
<evidence type="ECO:0000256" key="3">
    <source>
        <dbReference type="ARBA" id="ARBA00022692"/>
    </source>
</evidence>
<feature type="transmembrane region" description="Helical" evidence="6">
    <location>
        <begin position="401"/>
        <end position="417"/>
    </location>
</feature>
<dbReference type="Gene3D" id="1.20.1250.20">
    <property type="entry name" value="MFS general substrate transporter like domains"/>
    <property type="match status" value="2"/>
</dbReference>
<dbReference type="Pfam" id="PF07690">
    <property type="entry name" value="MFS_1"/>
    <property type="match status" value="2"/>
</dbReference>
<keyword evidence="5 6" id="KW-0472">Membrane</keyword>
<evidence type="ECO:0000256" key="1">
    <source>
        <dbReference type="ARBA" id="ARBA00004651"/>
    </source>
</evidence>
<dbReference type="EMBL" id="BAAANN010000003">
    <property type="protein sequence ID" value="GAA1943428.1"/>
    <property type="molecule type" value="Genomic_DNA"/>
</dbReference>
<keyword evidence="2" id="KW-0813">Transport</keyword>
<dbReference type="SUPFAM" id="SSF103473">
    <property type="entry name" value="MFS general substrate transporter"/>
    <property type="match status" value="1"/>
</dbReference>